<keyword evidence="4" id="KW-0808">Transferase</keyword>
<evidence type="ECO:0000313" key="5">
    <source>
        <dbReference type="Proteomes" id="UP001597361"/>
    </source>
</evidence>
<dbReference type="EMBL" id="JBHUHR010000038">
    <property type="protein sequence ID" value="MFD2035792.1"/>
    <property type="molecule type" value="Genomic_DNA"/>
</dbReference>
<feature type="transmembrane region" description="Helical" evidence="2">
    <location>
        <begin position="43"/>
        <end position="67"/>
    </location>
</feature>
<accession>A0ABW4VM76</accession>
<dbReference type="RefSeq" id="WP_376886732.1">
    <property type="nucleotide sequence ID" value="NZ_JBHUHR010000038.1"/>
</dbReference>
<evidence type="ECO:0000259" key="3">
    <source>
        <dbReference type="Pfam" id="PF02397"/>
    </source>
</evidence>
<dbReference type="PANTHER" id="PTHR30576">
    <property type="entry name" value="COLANIC BIOSYNTHESIS UDP-GLUCOSE LIPID CARRIER TRANSFERASE"/>
    <property type="match status" value="1"/>
</dbReference>
<keyword evidence="2" id="KW-1133">Transmembrane helix</keyword>
<gene>
    <name evidence="4" type="ORF">ACFSKL_13395</name>
</gene>
<keyword evidence="2" id="KW-0472">Membrane</keyword>
<evidence type="ECO:0000256" key="1">
    <source>
        <dbReference type="ARBA" id="ARBA00006464"/>
    </source>
</evidence>
<evidence type="ECO:0000256" key="2">
    <source>
        <dbReference type="SAM" id="Phobius"/>
    </source>
</evidence>
<sequence length="229" mass="26640">MSNLVTDLKTLKQESENPGTYLKDSSINLDNIYQLTTKRFFDLTISLLFLLFVGWWLFLVISLLIVLESKGPVFYKQMRHGQNNVPFYCMKFRSMKFSPKGHFKQATKDDPRITKVGKFLRKTSLDELPQFLNVFMGEMSIVGPRPHAIVMNRDYSTKIENFMSRHMVKPGITGLAQAKGFRGEILSDFDINSRLKLDLFYIKKWSVLLDLKIIIMTINCLLFENENAY</sequence>
<dbReference type="GO" id="GO:0016740">
    <property type="term" value="F:transferase activity"/>
    <property type="evidence" value="ECO:0007669"/>
    <property type="project" value="UniProtKB-KW"/>
</dbReference>
<keyword evidence="5" id="KW-1185">Reference proteome</keyword>
<dbReference type="InterPro" id="IPR003362">
    <property type="entry name" value="Bact_transf"/>
</dbReference>
<dbReference type="Pfam" id="PF02397">
    <property type="entry name" value="Bac_transf"/>
    <property type="match status" value="1"/>
</dbReference>
<name>A0ABW4VM76_9BACT</name>
<reference evidence="5" key="1">
    <citation type="journal article" date="2019" name="Int. J. Syst. Evol. Microbiol.">
        <title>The Global Catalogue of Microorganisms (GCM) 10K type strain sequencing project: providing services to taxonomists for standard genome sequencing and annotation.</title>
        <authorList>
            <consortium name="The Broad Institute Genomics Platform"/>
            <consortium name="The Broad Institute Genome Sequencing Center for Infectious Disease"/>
            <person name="Wu L."/>
            <person name="Ma J."/>
        </authorList>
    </citation>
    <scope>NUCLEOTIDE SEQUENCE [LARGE SCALE GENOMIC DNA]</scope>
    <source>
        <strain evidence="5">CGMCC 1.15180</strain>
    </source>
</reference>
<proteinExistence type="inferred from homology"/>
<keyword evidence="2" id="KW-0812">Transmembrane</keyword>
<comment type="caution">
    <text evidence="4">The sequence shown here is derived from an EMBL/GenBank/DDBJ whole genome shotgun (WGS) entry which is preliminary data.</text>
</comment>
<dbReference type="Proteomes" id="UP001597361">
    <property type="component" value="Unassembled WGS sequence"/>
</dbReference>
<evidence type="ECO:0000313" key="4">
    <source>
        <dbReference type="EMBL" id="MFD2035792.1"/>
    </source>
</evidence>
<dbReference type="PANTHER" id="PTHR30576:SF0">
    <property type="entry name" value="UNDECAPRENYL-PHOSPHATE N-ACETYLGALACTOSAMINYL 1-PHOSPHATE TRANSFERASE-RELATED"/>
    <property type="match status" value="1"/>
</dbReference>
<feature type="domain" description="Bacterial sugar transferase" evidence="3">
    <location>
        <begin position="38"/>
        <end position="222"/>
    </location>
</feature>
<organism evidence="4 5">
    <name type="scientific">Belliella marina</name>
    <dbReference type="NCBI Taxonomy" id="1644146"/>
    <lineage>
        <taxon>Bacteria</taxon>
        <taxon>Pseudomonadati</taxon>
        <taxon>Bacteroidota</taxon>
        <taxon>Cytophagia</taxon>
        <taxon>Cytophagales</taxon>
        <taxon>Cyclobacteriaceae</taxon>
        <taxon>Belliella</taxon>
    </lineage>
</organism>
<comment type="similarity">
    <text evidence="1">Belongs to the bacterial sugar transferase family.</text>
</comment>
<protein>
    <submittedName>
        <fullName evidence="4">Sugar transferase</fullName>
    </submittedName>
</protein>